<dbReference type="Gene3D" id="3.30.1340.10">
    <property type="entry name" value="HPr-like"/>
    <property type="match status" value="1"/>
</dbReference>
<reference evidence="3" key="1">
    <citation type="journal article" date="2019" name="Int. J. Syst. Evol. Microbiol.">
        <title>The Global Catalogue of Microorganisms (GCM) 10K type strain sequencing project: providing services to taxonomists for standard genome sequencing and annotation.</title>
        <authorList>
            <consortium name="The Broad Institute Genomics Platform"/>
            <consortium name="The Broad Institute Genome Sequencing Center for Infectious Disease"/>
            <person name="Wu L."/>
            <person name="Ma J."/>
        </authorList>
    </citation>
    <scope>NUCLEOTIDE SEQUENCE [LARGE SCALE GENOMIC DNA]</scope>
    <source>
        <strain evidence="3">CGMCC 1.15043</strain>
    </source>
</reference>
<proteinExistence type="predicted"/>
<evidence type="ECO:0000259" key="1">
    <source>
        <dbReference type="PROSITE" id="PS51350"/>
    </source>
</evidence>
<feature type="domain" description="HPr" evidence="1">
    <location>
        <begin position="1"/>
        <end position="87"/>
    </location>
</feature>
<dbReference type="SUPFAM" id="SSF55594">
    <property type="entry name" value="HPr-like"/>
    <property type="match status" value="1"/>
</dbReference>
<keyword evidence="3" id="KW-1185">Reference proteome</keyword>
<dbReference type="Pfam" id="PF00381">
    <property type="entry name" value="PTS-HPr"/>
    <property type="match status" value="1"/>
</dbReference>
<sequence length="87" mass="10173">MRVHEFSIRRDLQRSDMSDISGKSSHFISDITIDFEQEHKAYHVDVKSLLGMLLVPIKAGTSLRLLTRGKDEEEAMHFIFDLFESYR</sequence>
<evidence type="ECO:0000313" key="3">
    <source>
        <dbReference type="Proteomes" id="UP000615455"/>
    </source>
</evidence>
<dbReference type="Proteomes" id="UP000615455">
    <property type="component" value="Unassembled WGS sequence"/>
</dbReference>
<dbReference type="PROSITE" id="PS51350">
    <property type="entry name" value="PTS_HPR_DOM"/>
    <property type="match status" value="1"/>
</dbReference>
<dbReference type="InterPro" id="IPR000032">
    <property type="entry name" value="HPr-like"/>
</dbReference>
<gene>
    <name evidence="2" type="ORF">GCM10008018_67990</name>
</gene>
<dbReference type="InterPro" id="IPR035895">
    <property type="entry name" value="HPr-like_sf"/>
</dbReference>
<dbReference type="EMBL" id="BMHE01000070">
    <property type="protein sequence ID" value="GGA13482.1"/>
    <property type="molecule type" value="Genomic_DNA"/>
</dbReference>
<comment type="caution">
    <text evidence="2">The sequence shown here is derived from an EMBL/GenBank/DDBJ whole genome shotgun (WGS) entry which is preliminary data.</text>
</comment>
<evidence type="ECO:0000313" key="2">
    <source>
        <dbReference type="EMBL" id="GGA13482.1"/>
    </source>
</evidence>
<accession>A0ABQ1FH93</accession>
<organism evidence="2 3">
    <name type="scientific">Paenibacillus marchantiophytorum</name>
    <dbReference type="NCBI Taxonomy" id="1619310"/>
    <lineage>
        <taxon>Bacteria</taxon>
        <taxon>Bacillati</taxon>
        <taxon>Bacillota</taxon>
        <taxon>Bacilli</taxon>
        <taxon>Bacillales</taxon>
        <taxon>Paenibacillaceae</taxon>
        <taxon>Paenibacillus</taxon>
    </lineage>
</organism>
<name>A0ABQ1FH93_9BACL</name>
<dbReference type="RefSeq" id="WP_189020248.1">
    <property type="nucleotide sequence ID" value="NZ_BMHE01000070.1"/>
</dbReference>
<protein>
    <recommendedName>
        <fullName evidence="1">HPr domain-containing protein</fullName>
    </recommendedName>
</protein>